<organism evidence="2 3">
    <name type="scientific">Austropuccinia psidii MF-1</name>
    <dbReference type="NCBI Taxonomy" id="1389203"/>
    <lineage>
        <taxon>Eukaryota</taxon>
        <taxon>Fungi</taxon>
        <taxon>Dikarya</taxon>
        <taxon>Basidiomycota</taxon>
        <taxon>Pucciniomycotina</taxon>
        <taxon>Pucciniomycetes</taxon>
        <taxon>Pucciniales</taxon>
        <taxon>Sphaerophragmiaceae</taxon>
        <taxon>Austropuccinia</taxon>
    </lineage>
</organism>
<reference evidence="2" key="1">
    <citation type="submission" date="2021-03" db="EMBL/GenBank/DDBJ databases">
        <title>Draft genome sequence of rust myrtle Austropuccinia psidii MF-1, a brazilian biotype.</title>
        <authorList>
            <person name="Quecine M.C."/>
            <person name="Pachon D.M.R."/>
            <person name="Bonatelli M.L."/>
            <person name="Correr F.H."/>
            <person name="Franceschini L.M."/>
            <person name="Leite T.F."/>
            <person name="Margarido G.R.A."/>
            <person name="Almeida C.A."/>
            <person name="Ferrarezi J.A."/>
            <person name="Labate C.A."/>
        </authorList>
    </citation>
    <scope>NUCLEOTIDE SEQUENCE</scope>
    <source>
        <strain evidence="2">MF-1</strain>
    </source>
</reference>
<feature type="region of interest" description="Disordered" evidence="1">
    <location>
        <begin position="241"/>
        <end position="288"/>
    </location>
</feature>
<keyword evidence="3" id="KW-1185">Reference proteome</keyword>
<feature type="compositionally biased region" description="Polar residues" evidence="1">
    <location>
        <begin position="37"/>
        <end position="49"/>
    </location>
</feature>
<feature type="compositionally biased region" description="Acidic residues" evidence="1">
    <location>
        <begin position="247"/>
        <end position="259"/>
    </location>
</feature>
<evidence type="ECO:0000313" key="3">
    <source>
        <dbReference type="Proteomes" id="UP000765509"/>
    </source>
</evidence>
<proteinExistence type="predicted"/>
<sequence>MSTGKSKGNERKQTLTPQQIDNATEQPKKTPHYKKTISAQKKTKYQNPTPKKRHPHQLTVKETPAGFEPTKEAFSIHIKVLWGLIYQDSIPFPPDYSFLKEFNTQFSFSEEISNLIRSPVSVSLIPEQDVITLQGVQPGKKKLARGIVNLNDFHIRYVHSLLSRLGIQRWAPDLDNPNFYDPTWFNIRPPGQKTVIADYLNVAFLPNSSASIRGVQHPDEKLSDRKFTEKYWEKVIGPYDISHEIPNEDSDETEGELSDGSDVVSSAEQSEEEEVEEASKEGEVNLEL</sequence>
<feature type="compositionally biased region" description="Polar residues" evidence="1">
    <location>
        <begin position="14"/>
        <end position="25"/>
    </location>
</feature>
<evidence type="ECO:0000313" key="2">
    <source>
        <dbReference type="EMBL" id="MBW0529292.1"/>
    </source>
</evidence>
<accession>A0A9Q3F3H9</accession>
<dbReference type="EMBL" id="AVOT02035024">
    <property type="protein sequence ID" value="MBW0529292.1"/>
    <property type="molecule type" value="Genomic_DNA"/>
</dbReference>
<evidence type="ECO:0000256" key="1">
    <source>
        <dbReference type="SAM" id="MobiDB-lite"/>
    </source>
</evidence>
<comment type="caution">
    <text evidence="2">The sequence shown here is derived from an EMBL/GenBank/DDBJ whole genome shotgun (WGS) entry which is preliminary data.</text>
</comment>
<protein>
    <submittedName>
        <fullName evidence="2">Uncharacterized protein</fullName>
    </submittedName>
</protein>
<dbReference type="Proteomes" id="UP000765509">
    <property type="component" value="Unassembled WGS sequence"/>
</dbReference>
<gene>
    <name evidence="2" type="ORF">O181_069007</name>
</gene>
<name>A0A9Q3F3H9_9BASI</name>
<dbReference type="AlphaFoldDB" id="A0A9Q3F3H9"/>
<feature type="compositionally biased region" description="Basic and acidic residues" evidence="1">
    <location>
        <begin position="277"/>
        <end position="288"/>
    </location>
</feature>
<feature type="region of interest" description="Disordered" evidence="1">
    <location>
        <begin position="1"/>
        <end position="56"/>
    </location>
</feature>